<evidence type="ECO:0000313" key="2">
    <source>
        <dbReference type="Proteomes" id="UP000502508"/>
    </source>
</evidence>
<reference evidence="1 2" key="1">
    <citation type="submission" date="2020-03" db="EMBL/GenBank/DDBJ databases">
        <title>Whole genome shotgun sequence of Phytohabitans flavus NBRC 107702.</title>
        <authorList>
            <person name="Komaki H."/>
            <person name="Tamura T."/>
        </authorList>
    </citation>
    <scope>NUCLEOTIDE SEQUENCE [LARGE SCALE GENOMIC DNA]</scope>
    <source>
        <strain evidence="1 2">NBRC 107702</strain>
    </source>
</reference>
<gene>
    <name evidence="1" type="ORF">Pflav_048410</name>
</gene>
<dbReference type="KEGG" id="pfla:Pflav_048410"/>
<organism evidence="1 2">
    <name type="scientific">Phytohabitans flavus</name>
    <dbReference type="NCBI Taxonomy" id="1076124"/>
    <lineage>
        <taxon>Bacteria</taxon>
        <taxon>Bacillati</taxon>
        <taxon>Actinomycetota</taxon>
        <taxon>Actinomycetes</taxon>
        <taxon>Micromonosporales</taxon>
        <taxon>Micromonosporaceae</taxon>
    </lineage>
</organism>
<accession>A0A6F8XXH1</accession>
<protein>
    <submittedName>
        <fullName evidence="1">Uncharacterized protein</fullName>
    </submittedName>
</protein>
<sequence length="61" mass="6026">MLSSTQQLLISDSAAIVHKAADTASRIRPRGGATMVVAAAAAPTSKTAAAGQAAYAKPTNS</sequence>
<keyword evidence="2" id="KW-1185">Reference proteome</keyword>
<dbReference type="Proteomes" id="UP000502508">
    <property type="component" value="Chromosome"/>
</dbReference>
<name>A0A6F8XXH1_9ACTN</name>
<reference evidence="1 2" key="2">
    <citation type="submission" date="2020-03" db="EMBL/GenBank/DDBJ databases">
        <authorList>
            <person name="Ichikawa N."/>
            <person name="Kimura A."/>
            <person name="Kitahashi Y."/>
            <person name="Uohara A."/>
        </authorList>
    </citation>
    <scope>NUCLEOTIDE SEQUENCE [LARGE SCALE GENOMIC DNA]</scope>
    <source>
        <strain evidence="1 2">NBRC 107702</strain>
    </source>
</reference>
<evidence type="ECO:0000313" key="1">
    <source>
        <dbReference type="EMBL" id="BCB78431.1"/>
    </source>
</evidence>
<dbReference type="EMBL" id="AP022870">
    <property type="protein sequence ID" value="BCB78431.1"/>
    <property type="molecule type" value="Genomic_DNA"/>
</dbReference>
<dbReference type="AlphaFoldDB" id="A0A6F8XXH1"/>
<proteinExistence type="predicted"/>